<evidence type="ECO:0000313" key="2">
    <source>
        <dbReference type="EMBL" id="RJP59051.1"/>
    </source>
</evidence>
<accession>A0A3A4RBX4</accession>
<proteinExistence type="predicted"/>
<sequence length="70" mass="8273">MERLLTVDELSEKLSLSKSTIYDYVHRGLIPYIKITKAVRFRPSAIERWINKKVVKTKNASRIDVYDFID</sequence>
<gene>
    <name evidence="2" type="ORF">C4541_06905</name>
</gene>
<comment type="caution">
    <text evidence="2">The sequence shown here is derived from an EMBL/GenBank/DDBJ whole genome shotgun (WGS) entry which is preliminary data.</text>
</comment>
<dbReference type="InterPro" id="IPR041657">
    <property type="entry name" value="HTH_17"/>
</dbReference>
<dbReference type="NCBIfam" id="TIGR01764">
    <property type="entry name" value="excise"/>
    <property type="match status" value="1"/>
</dbReference>
<dbReference type="Proteomes" id="UP000266426">
    <property type="component" value="Unassembled WGS sequence"/>
</dbReference>
<protein>
    <submittedName>
        <fullName evidence="2">DNA-binding protein</fullName>
    </submittedName>
</protein>
<evidence type="ECO:0000313" key="3">
    <source>
        <dbReference type="Proteomes" id="UP000266426"/>
    </source>
</evidence>
<dbReference type="SUPFAM" id="SSF46955">
    <property type="entry name" value="Putative DNA-binding domain"/>
    <property type="match status" value="1"/>
</dbReference>
<feature type="domain" description="Helix-turn-helix" evidence="1">
    <location>
        <begin position="4"/>
        <end position="53"/>
    </location>
</feature>
<dbReference type="GO" id="GO:0003677">
    <property type="term" value="F:DNA binding"/>
    <property type="evidence" value="ECO:0007669"/>
    <property type="project" value="UniProtKB-KW"/>
</dbReference>
<dbReference type="InterPro" id="IPR036388">
    <property type="entry name" value="WH-like_DNA-bd_sf"/>
</dbReference>
<organism evidence="2 3">
    <name type="scientific">Candidatus Auribacter fodinae</name>
    <dbReference type="NCBI Taxonomy" id="2093366"/>
    <lineage>
        <taxon>Bacteria</taxon>
        <taxon>Pseudomonadati</taxon>
        <taxon>Candidatus Auribacterota</taxon>
        <taxon>Candidatus Auribacteria</taxon>
        <taxon>Candidatus Auribacterales</taxon>
        <taxon>Candidatus Auribacteraceae</taxon>
        <taxon>Candidatus Auribacter</taxon>
    </lineage>
</organism>
<evidence type="ECO:0000259" key="1">
    <source>
        <dbReference type="Pfam" id="PF12728"/>
    </source>
</evidence>
<reference evidence="2 3" key="1">
    <citation type="journal article" date="2017" name="ISME J.">
        <title>Energy and carbon metabolisms in a deep terrestrial subsurface fluid microbial community.</title>
        <authorList>
            <person name="Momper L."/>
            <person name="Jungbluth S.P."/>
            <person name="Lee M.D."/>
            <person name="Amend J.P."/>
        </authorList>
    </citation>
    <scope>NUCLEOTIDE SEQUENCE [LARGE SCALE GENOMIC DNA]</scope>
    <source>
        <strain evidence="2">SURF_26</strain>
    </source>
</reference>
<name>A0A3A4RBX4_9BACT</name>
<dbReference type="EMBL" id="QZJZ01000056">
    <property type="protein sequence ID" value="RJP59051.1"/>
    <property type="molecule type" value="Genomic_DNA"/>
</dbReference>
<dbReference type="InterPro" id="IPR010093">
    <property type="entry name" value="SinI_DNA-bd"/>
</dbReference>
<keyword evidence="2" id="KW-0238">DNA-binding</keyword>
<dbReference type="AlphaFoldDB" id="A0A3A4RBX4"/>
<dbReference type="InterPro" id="IPR009061">
    <property type="entry name" value="DNA-bd_dom_put_sf"/>
</dbReference>
<dbReference type="Pfam" id="PF12728">
    <property type="entry name" value="HTH_17"/>
    <property type="match status" value="1"/>
</dbReference>
<dbReference type="Gene3D" id="1.10.10.10">
    <property type="entry name" value="Winged helix-like DNA-binding domain superfamily/Winged helix DNA-binding domain"/>
    <property type="match status" value="1"/>
</dbReference>